<organism evidence="3 4">
    <name type="scientific">Bacterioplanes sanyensis</name>
    <dbReference type="NCBI Taxonomy" id="1249553"/>
    <lineage>
        <taxon>Bacteria</taxon>
        <taxon>Pseudomonadati</taxon>
        <taxon>Pseudomonadota</taxon>
        <taxon>Gammaproteobacteria</taxon>
        <taxon>Oceanospirillales</taxon>
        <taxon>Oceanospirillaceae</taxon>
        <taxon>Bacterioplanes</taxon>
    </lineage>
</organism>
<sequence>MAHAITLPPAWLAVIGAVAMASMGVMSRNAEVDAAVITFYRLGLGALFIGLLLAYQRKSWQRPHALTLLGGGLLAGFIVFYVEAMNYTTMANAILVVYLAPVVAAIAGHWFWQERINRWQSGCIGLALFGFAMVMEFNLAVSATDAKGLGFASLAMLAYAGFMLVNRHNPDPMPAAQTAFWQLLAGALVMLALAGPAHIVVPIDKIGWMVATGLLPGFLGIVLSVLALQRLPTATFGTLAYSEPVAVVIFGWWLFAEQLSWLQMAGCSVIIAAGIAQAALAPKVSPTTASSPDTCSPSPLQ</sequence>
<protein>
    <submittedName>
        <fullName evidence="3">EamA family transporter</fullName>
    </submittedName>
</protein>
<feature type="transmembrane region" description="Helical" evidence="1">
    <location>
        <begin position="37"/>
        <end position="54"/>
    </location>
</feature>
<dbReference type="EMBL" id="CP022530">
    <property type="protein sequence ID" value="ASP40088.1"/>
    <property type="molecule type" value="Genomic_DNA"/>
</dbReference>
<feature type="transmembrane region" description="Helical" evidence="1">
    <location>
        <begin position="178"/>
        <end position="200"/>
    </location>
</feature>
<keyword evidence="4" id="KW-1185">Reference proteome</keyword>
<dbReference type="InterPro" id="IPR000620">
    <property type="entry name" value="EamA_dom"/>
</dbReference>
<dbReference type="OrthoDB" id="5810973at2"/>
<feature type="transmembrane region" description="Helical" evidence="1">
    <location>
        <begin position="206"/>
        <end position="228"/>
    </location>
</feature>
<evidence type="ECO:0000313" key="4">
    <source>
        <dbReference type="Proteomes" id="UP000202440"/>
    </source>
</evidence>
<feature type="transmembrane region" description="Helical" evidence="1">
    <location>
        <begin position="66"/>
        <end position="84"/>
    </location>
</feature>
<feature type="transmembrane region" description="Helical" evidence="1">
    <location>
        <begin position="149"/>
        <end position="166"/>
    </location>
</feature>
<accession>A0A222FM49</accession>
<dbReference type="SUPFAM" id="SSF103481">
    <property type="entry name" value="Multidrug resistance efflux transporter EmrE"/>
    <property type="match status" value="2"/>
</dbReference>
<reference evidence="3 4" key="1">
    <citation type="submission" date="2017-07" db="EMBL/GenBank/DDBJ databases">
        <title>Annotated genome sequence of Bacterioplanes sanyensis isolated from Red Sea.</title>
        <authorList>
            <person name="Rehman Z.U."/>
        </authorList>
    </citation>
    <scope>NUCLEOTIDE SEQUENCE [LARGE SCALE GENOMIC DNA]</scope>
    <source>
        <strain evidence="3 4">NV9</strain>
    </source>
</reference>
<gene>
    <name evidence="3" type="ORF">CHH28_16020</name>
</gene>
<feature type="transmembrane region" description="Helical" evidence="1">
    <location>
        <begin position="90"/>
        <end position="112"/>
    </location>
</feature>
<dbReference type="PANTHER" id="PTHR22911">
    <property type="entry name" value="ACYL-MALONYL CONDENSING ENZYME-RELATED"/>
    <property type="match status" value="1"/>
</dbReference>
<dbReference type="PANTHER" id="PTHR22911:SF79">
    <property type="entry name" value="MOBA-LIKE NTP TRANSFERASE DOMAIN-CONTAINING PROTEIN"/>
    <property type="match status" value="1"/>
</dbReference>
<name>A0A222FM49_9GAMM</name>
<evidence type="ECO:0000256" key="1">
    <source>
        <dbReference type="SAM" id="Phobius"/>
    </source>
</evidence>
<dbReference type="Gene3D" id="1.10.3730.20">
    <property type="match status" value="1"/>
</dbReference>
<keyword evidence="1" id="KW-0812">Transmembrane</keyword>
<evidence type="ECO:0000259" key="2">
    <source>
        <dbReference type="Pfam" id="PF00892"/>
    </source>
</evidence>
<feature type="domain" description="EamA" evidence="2">
    <location>
        <begin position="10"/>
        <end position="134"/>
    </location>
</feature>
<evidence type="ECO:0000313" key="3">
    <source>
        <dbReference type="EMBL" id="ASP40088.1"/>
    </source>
</evidence>
<feature type="domain" description="EamA" evidence="2">
    <location>
        <begin position="147"/>
        <end position="273"/>
    </location>
</feature>
<dbReference type="InterPro" id="IPR037185">
    <property type="entry name" value="EmrE-like"/>
</dbReference>
<dbReference type="RefSeq" id="WP_094061261.1">
    <property type="nucleotide sequence ID" value="NZ_CP022530.1"/>
</dbReference>
<dbReference type="Pfam" id="PF00892">
    <property type="entry name" value="EamA"/>
    <property type="match status" value="2"/>
</dbReference>
<dbReference type="Proteomes" id="UP000202440">
    <property type="component" value="Chromosome"/>
</dbReference>
<feature type="transmembrane region" description="Helical" evidence="1">
    <location>
        <begin position="124"/>
        <end position="143"/>
    </location>
</feature>
<dbReference type="KEGG" id="bsan:CHH28_16020"/>
<keyword evidence="1" id="KW-1133">Transmembrane helix</keyword>
<feature type="transmembrane region" description="Helical" evidence="1">
    <location>
        <begin position="235"/>
        <end position="255"/>
    </location>
</feature>
<feature type="transmembrane region" description="Helical" evidence="1">
    <location>
        <begin position="261"/>
        <end position="281"/>
    </location>
</feature>
<dbReference type="GO" id="GO:0016020">
    <property type="term" value="C:membrane"/>
    <property type="evidence" value="ECO:0007669"/>
    <property type="project" value="InterPro"/>
</dbReference>
<keyword evidence="1" id="KW-0472">Membrane</keyword>
<dbReference type="AlphaFoldDB" id="A0A222FM49"/>
<proteinExistence type="predicted"/>